<keyword evidence="5 7" id="KW-1133">Transmembrane helix</keyword>
<name>G9HQ34_9ZZZZ</name>
<evidence type="ECO:0000256" key="3">
    <source>
        <dbReference type="ARBA" id="ARBA00022692"/>
    </source>
</evidence>
<evidence type="ECO:0000256" key="5">
    <source>
        <dbReference type="ARBA" id="ARBA00022989"/>
    </source>
</evidence>
<keyword evidence="6 7" id="KW-0472">Membrane</keyword>
<dbReference type="GO" id="GO:0004190">
    <property type="term" value="F:aspartic-type endopeptidase activity"/>
    <property type="evidence" value="ECO:0007669"/>
    <property type="project" value="InterPro"/>
</dbReference>
<evidence type="ECO:0000256" key="4">
    <source>
        <dbReference type="ARBA" id="ARBA00022801"/>
    </source>
</evidence>
<evidence type="ECO:0000313" key="8">
    <source>
        <dbReference type="EMBL" id="AEO37469.1"/>
    </source>
</evidence>
<dbReference type="AlphaFoldDB" id="G9HQ34"/>
<keyword evidence="1" id="KW-1003">Cell membrane</keyword>
<dbReference type="GO" id="GO:0016020">
    <property type="term" value="C:membrane"/>
    <property type="evidence" value="ECO:0007669"/>
    <property type="project" value="InterPro"/>
</dbReference>
<feature type="transmembrane region" description="Helical" evidence="7">
    <location>
        <begin position="34"/>
        <end position="58"/>
    </location>
</feature>
<dbReference type="Pfam" id="PF01252">
    <property type="entry name" value="Peptidase_A8"/>
    <property type="match status" value="1"/>
</dbReference>
<keyword evidence="4" id="KW-0378">Hydrolase</keyword>
<dbReference type="PRINTS" id="PR00781">
    <property type="entry name" value="LIPOSIGPTASE"/>
</dbReference>
<sequence>MERSSYALILAGLLGNLIDRLFFGSVTDMFDLGWWPIFNVADSTLVIGVIGLVVYEIFWKGKNHS</sequence>
<reference evidence="8" key="1">
    <citation type="submission" date="2011-07" db="EMBL/GenBank/DDBJ databases">
        <title>Peptides from marine metagenome.</title>
        <authorList>
            <person name="Pushpanathan M."/>
            <person name="Rajendhran J."/>
            <person name="Sundarakrishnan B."/>
            <person name="Jayachandran S."/>
            <person name="Gunasekaran P."/>
        </authorList>
    </citation>
    <scope>NUCLEOTIDE SEQUENCE</scope>
</reference>
<evidence type="ECO:0000256" key="2">
    <source>
        <dbReference type="ARBA" id="ARBA00022670"/>
    </source>
</evidence>
<gene>
    <name evidence="8" type="primary">mmgp5</name>
</gene>
<dbReference type="EMBL" id="JN379817">
    <property type="protein sequence ID" value="AEO37469.1"/>
    <property type="molecule type" value="Genomic_DNA"/>
</dbReference>
<proteinExistence type="predicted"/>
<evidence type="ECO:0000256" key="1">
    <source>
        <dbReference type="ARBA" id="ARBA00022475"/>
    </source>
</evidence>
<dbReference type="GO" id="GO:0006508">
    <property type="term" value="P:proteolysis"/>
    <property type="evidence" value="ECO:0007669"/>
    <property type="project" value="UniProtKB-KW"/>
</dbReference>
<evidence type="ECO:0000256" key="7">
    <source>
        <dbReference type="SAM" id="Phobius"/>
    </source>
</evidence>
<dbReference type="PANTHER" id="PTHR33695:SF1">
    <property type="entry name" value="LIPOPROTEIN SIGNAL PEPTIDASE"/>
    <property type="match status" value="1"/>
</dbReference>
<keyword evidence="3 7" id="KW-0812">Transmembrane</keyword>
<accession>G9HQ34</accession>
<evidence type="ECO:0000256" key="6">
    <source>
        <dbReference type="ARBA" id="ARBA00023136"/>
    </source>
</evidence>
<keyword evidence="2" id="KW-0645">Protease</keyword>
<protein>
    <submittedName>
        <fullName evidence="8">MMGP5</fullName>
    </submittedName>
</protein>
<dbReference type="InterPro" id="IPR001872">
    <property type="entry name" value="Peptidase_A8"/>
</dbReference>
<dbReference type="PANTHER" id="PTHR33695">
    <property type="entry name" value="LIPOPROTEIN SIGNAL PEPTIDASE"/>
    <property type="match status" value="1"/>
</dbReference>
<organism evidence="8">
    <name type="scientific">uncultured organism</name>
    <dbReference type="NCBI Taxonomy" id="155900"/>
    <lineage>
        <taxon>unclassified sequences</taxon>
        <taxon>environmental samples</taxon>
    </lineage>
</organism>